<organism evidence="1">
    <name type="scientific">Campylobacter upsaliensis</name>
    <dbReference type="NCBI Taxonomy" id="28080"/>
    <lineage>
        <taxon>Bacteria</taxon>
        <taxon>Pseudomonadati</taxon>
        <taxon>Campylobacterota</taxon>
        <taxon>Epsilonproteobacteria</taxon>
        <taxon>Campylobacterales</taxon>
        <taxon>Campylobacteraceae</taxon>
        <taxon>Campylobacter</taxon>
    </lineage>
</organism>
<dbReference type="EMBL" id="AACABH010000057">
    <property type="protein sequence ID" value="EAJ7105463.1"/>
    <property type="molecule type" value="Genomic_DNA"/>
</dbReference>
<accession>A0A5L8SGF3</accession>
<proteinExistence type="predicted"/>
<dbReference type="AlphaFoldDB" id="A0A5L8SGF3"/>
<comment type="caution">
    <text evidence="1">The sequence shown here is derived from an EMBL/GenBank/DDBJ whole genome shotgun (WGS) entry which is preliminary data.</text>
</comment>
<name>A0A5L8SGF3_CAMUP</name>
<gene>
    <name evidence="1" type="ORF">YZ54_08200</name>
</gene>
<protein>
    <submittedName>
        <fullName evidence="1">Uncharacterized protein</fullName>
    </submittedName>
</protein>
<evidence type="ECO:0000313" key="1">
    <source>
        <dbReference type="EMBL" id="EAJ7105463.1"/>
    </source>
</evidence>
<sequence>MTNTLNKLKYDEFYYSAENKVLPFNALNKGNYKTYEHQMFCPDCQEAKLHYVYNTKTPHLKQKPRASHKNHCPYQYIGASKESIKRHFDTLTDEQIGYKLDSMIRYLCTDKNTREAYLTDEPTRHTPMLIENIEKATRTYTALKRKSLGVYFTDEDMGEIYVFYGKVKLELDIVNKDDKTTYAFIKILIGKKAISIYLPFVPNDIDKEREYYIVCIGYLAENLFKIKLLKPNCLKYQRV</sequence>
<reference evidence="1" key="1">
    <citation type="submission" date="2018-05" db="EMBL/GenBank/DDBJ databases">
        <authorList>
            <consortium name="PulseNet: The National Subtyping Network for Foodborne Disease Surveillance"/>
            <person name="Tarr C.L."/>
            <person name="Trees E."/>
            <person name="Katz L.S."/>
            <person name="Carleton-Romer H.A."/>
            <person name="Stroika S."/>
            <person name="Kucerova Z."/>
            <person name="Roache K.F."/>
            <person name="Sabol A.L."/>
            <person name="Besser J."/>
            <person name="Gerner-Smidt P."/>
        </authorList>
    </citation>
    <scope>NUCLEOTIDE SEQUENCE</scope>
    <source>
        <strain evidence="1">D2813</strain>
    </source>
</reference>